<evidence type="ECO:0000313" key="11">
    <source>
        <dbReference type="Proteomes" id="UP001286174"/>
    </source>
</evidence>
<evidence type="ECO:0000256" key="1">
    <source>
        <dbReference type="ARBA" id="ARBA00005594"/>
    </source>
</evidence>
<comment type="caution">
    <text evidence="8">Lacks conserved residue(s) required for the propagation of feature annotation.</text>
</comment>
<evidence type="ECO:0000256" key="6">
    <source>
        <dbReference type="ARBA" id="ARBA00023146"/>
    </source>
</evidence>
<keyword evidence="11" id="KW-1185">Reference proteome</keyword>
<dbReference type="CDD" id="cd00806">
    <property type="entry name" value="TrpRS_core"/>
    <property type="match status" value="1"/>
</dbReference>
<keyword evidence="5 8" id="KW-0648">Protein biosynthesis</keyword>
<evidence type="ECO:0000256" key="8">
    <source>
        <dbReference type="HAMAP-Rule" id="MF_00140"/>
    </source>
</evidence>
<dbReference type="InterPro" id="IPR024109">
    <property type="entry name" value="Trp-tRNA-ligase_bac-type"/>
</dbReference>
<organism evidence="10 11">
    <name type="scientific">Grylomicrobium aquisgranensis</name>
    <dbReference type="NCBI Taxonomy" id="2926318"/>
    <lineage>
        <taxon>Bacteria</taxon>
        <taxon>Bacillati</taxon>
        <taxon>Bacillota</taxon>
        <taxon>Erysipelotrichia</taxon>
        <taxon>Erysipelotrichales</taxon>
        <taxon>Erysipelotrichaceae</taxon>
        <taxon>Grylomicrobium</taxon>
    </lineage>
</organism>
<dbReference type="InterPro" id="IPR014729">
    <property type="entry name" value="Rossmann-like_a/b/a_fold"/>
</dbReference>
<evidence type="ECO:0000256" key="5">
    <source>
        <dbReference type="ARBA" id="ARBA00022917"/>
    </source>
</evidence>
<dbReference type="NCBIfam" id="TIGR00233">
    <property type="entry name" value="trpS"/>
    <property type="match status" value="1"/>
</dbReference>
<comment type="subcellular location">
    <subcellularLocation>
        <location evidence="8">Cytoplasm</location>
    </subcellularLocation>
</comment>
<feature type="binding site" evidence="8">
    <location>
        <position position="185"/>
    </location>
    <ligand>
        <name>ATP</name>
        <dbReference type="ChEBI" id="CHEBI:30616"/>
    </ligand>
</feature>
<comment type="similarity">
    <text evidence="1 8 9">Belongs to the class-I aminoacyl-tRNA synthetase family.</text>
</comment>
<dbReference type="PANTHER" id="PTHR43766">
    <property type="entry name" value="TRYPTOPHAN--TRNA LIGASE, MITOCHONDRIAL"/>
    <property type="match status" value="1"/>
</dbReference>
<dbReference type="RefSeq" id="WP_277655408.1">
    <property type="nucleotide sequence ID" value="NZ_JALBUR010000016.1"/>
</dbReference>
<sequence length="332" mass="37210">MKKRMLSGIKPTGQLHLGSYIGALKHFVDYQDDYDMYAFIANLHCITVPQDPKTLQKNLKDCVALYLACGLDPKKATIFLQTDVKAHAQLGYIMCCHTYMGELSRMTQFKDKQAKGEKNLSGGLYTYPALMAADILLYDPDYVPVGDDQKQHVELTRDVAARMNHRYGELFKLPEPLIGKVGARIMSLNDPSKKMSKSDNNDKGCVYLLDDPKKARKKIMGAVTDNEAHVHYDPDYQPGISNLMQIMSSLENDRPFGEIEAQFEGKGYGDFKRAVADDVCVLLENIQAKYNDIISSDILETTLRDGAAKANVIANKKLDQVQRAIGMEIIDK</sequence>
<keyword evidence="6 8" id="KW-0030">Aminoacyl-tRNA synthetase</keyword>
<dbReference type="PRINTS" id="PR01039">
    <property type="entry name" value="TRNASYNTHTRP"/>
</dbReference>
<reference evidence="10 11" key="1">
    <citation type="submission" date="2022-03" db="EMBL/GenBank/DDBJ databases">
        <title>Novel taxa within the pig intestine.</title>
        <authorList>
            <person name="Wylensek D."/>
            <person name="Bishof K."/>
            <person name="Afrizal A."/>
            <person name="Clavel T."/>
        </authorList>
    </citation>
    <scope>NUCLEOTIDE SEQUENCE [LARGE SCALE GENOMIC DNA]</scope>
    <source>
        <strain evidence="10 11">CLA-KB-P133</strain>
    </source>
</reference>
<dbReference type="Gene3D" id="1.10.240.10">
    <property type="entry name" value="Tyrosyl-Transfer RNA Synthetase"/>
    <property type="match status" value="1"/>
</dbReference>
<keyword evidence="8" id="KW-0963">Cytoplasm</keyword>
<evidence type="ECO:0000256" key="3">
    <source>
        <dbReference type="ARBA" id="ARBA00022741"/>
    </source>
</evidence>
<dbReference type="EC" id="6.1.1.2" evidence="8"/>
<dbReference type="Proteomes" id="UP001286174">
    <property type="component" value="Unassembled WGS sequence"/>
</dbReference>
<dbReference type="GO" id="GO:0004830">
    <property type="term" value="F:tryptophan-tRNA ligase activity"/>
    <property type="evidence" value="ECO:0007669"/>
    <property type="project" value="UniProtKB-UniRule"/>
</dbReference>
<dbReference type="HAMAP" id="MF_00140_B">
    <property type="entry name" value="Trp_tRNA_synth_B"/>
    <property type="match status" value="1"/>
</dbReference>
<accession>A0AB35U8T1</accession>
<dbReference type="FunFam" id="1.10.240.10:FF:000002">
    <property type="entry name" value="Tryptophan--tRNA ligase"/>
    <property type="match status" value="1"/>
</dbReference>
<evidence type="ECO:0000256" key="4">
    <source>
        <dbReference type="ARBA" id="ARBA00022840"/>
    </source>
</evidence>
<dbReference type="AlphaFoldDB" id="A0AB35U8T1"/>
<evidence type="ECO:0000313" key="10">
    <source>
        <dbReference type="EMBL" id="MDX8419879.1"/>
    </source>
</evidence>
<keyword evidence="3 8" id="KW-0547">Nucleotide-binding</keyword>
<dbReference type="GO" id="GO:0005524">
    <property type="term" value="F:ATP binding"/>
    <property type="evidence" value="ECO:0007669"/>
    <property type="project" value="UniProtKB-UniRule"/>
</dbReference>
<keyword evidence="4 8" id="KW-0067">ATP-binding</keyword>
<dbReference type="Gene3D" id="3.40.50.620">
    <property type="entry name" value="HUPs"/>
    <property type="match status" value="1"/>
</dbReference>
<comment type="function">
    <text evidence="8">Catalyzes the attachment of tryptophan to tRNA(Trp).</text>
</comment>
<feature type="short sequence motif" description="'KMSKS' region" evidence="8">
    <location>
        <begin position="194"/>
        <end position="198"/>
    </location>
</feature>
<comment type="subunit">
    <text evidence="8">Homodimer.</text>
</comment>
<feature type="binding site" evidence="8">
    <location>
        <position position="134"/>
    </location>
    <ligand>
        <name>L-tryptophan</name>
        <dbReference type="ChEBI" id="CHEBI:57912"/>
    </ligand>
</feature>
<dbReference type="GO" id="GO:0005829">
    <property type="term" value="C:cytosol"/>
    <property type="evidence" value="ECO:0007669"/>
    <property type="project" value="TreeGrafter"/>
</dbReference>
<proteinExistence type="inferred from homology"/>
<dbReference type="InterPro" id="IPR002305">
    <property type="entry name" value="aa-tRNA-synth_Ic"/>
</dbReference>
<comment type="catalytic activity">
    <reaction evidence="7 8">
        <text>tRNA(Trp) + L-tryptophan + ATP = L-tryptophyl-tRNA(Trp) + AMP + diphosphate + H(+)</text>
        <dbReference type="Rhea" id="RHEA:24080"/>
        <dbReference type="Rhea" id="RHEA-COMP:9671"/>
        <dbReference type="Rhea" id="RHEA-COMP:9705"/>
        <dbReference type="ChEBI" id="CHEBI:15378"/>
        <dbReference type="ChEBI" id="CHEBI:30616"/>
        <dbReference type="ChEBI" id="CHEBI:33019"/>
        <dbReference type="ChEBI" id="CHEBI:57912"/>
        <dbReference type="ChEBI" id="CHEBI:78442"/>
        <dbReference type="ChEBI" id="CHEBI:78535"/>
        <dbReference type="ChEBI" id="CHEBI:456215"/>
        <dbReference type="EC" id="6.1.1.2"/>
    </reaction>
</comment>
<dbReference type="Pfam" id="PF00579">
    <property type="entry name" value="tRNA-synt_1b"/>
    <property type="match status" value="1"/>
</dbReference>
<feature type="binding site" evidence="8">
    <location>
        <begin position="10"/>
        <end position="12"/>
    </location>
    <ligand>
        <name>ATP</name>
        <dbReference type="ChEBI" id="CHEBI:30616"/>
    </ligand>
</feature>
<dbReference type="EMBL" id="JALBUR010000016">
    <property type="protein sequence ID" value="MDX8419879.1"/>
    <property type="molecule type" value="Genomic_DNA"/>
</dbReference>
<dbReference type="SUPFAM" id="SSF52374">
    <property type="entry name" value="Nucleotidylyl transferase"/>
    <property type="match status" value="1"/>
</dbReference>
<name>A0AB35U8T1_9FIRM</name>
<dbReference type="GO" id="GO:0006436">
    <property type="term" value="P:tryptophanyl-tRNA aminoacylation"/>
    <property type="evidence" value="ECO:0007669"/>
    <property type="project" value="UniProtKB-UniRule"/>
</dbReference>
<evidence type="ECO:0000256" key="2">
    <source>
        <dbReference type="ARBA" id="ARBA00022598"/>
    </source>
</evidence>
<comment type="caution">
    <text evidence="10">The sequence shown here is derived from an EMBL/GenBank/DDBJ whole genome shotgun (WGS) entry which is preliminary data.</text>
</comment>
<evidence type="ECO:0000256" key="7">
    <source>
        <dbReference type="ARBA" id="ARBA00049929"/>
    </source>
</evidence>
<keyword evidence="2 8" id="KW-0436">Ligase</keyword>
<gene>
    <name evidence="8 10" type="primary">trpS</name>
    <name evidence="10" type="ORF">MOZ60_07200</name>
</gene>
<feature type="binding site" evidence="8">
    <location>
        <begin position="194"/>
        <end position="198"/>
    </location>
    <ligand>
        <name>ATP</name>
        <dbReference type="ChEBI" id="CHEBI:30616"/>
    </ligand>
</feature>
<feature type="binding site" evidence="8">
    <location>
        <begin position="146"/>
        <end position="148"/>
    </location>
    <ligand>
        <name>ATP</name>
        <dbReference type="ChEBI" id="CHEBI:30616"/>
    </ligand>
</feature>
<dbReference type="PANTHER" id="PTHR43766:SF1">
    <property type="entry name" value="TRYPTOPHAN--TRNA LIGASE, MITOCHONDRIAL"/>
    <property type="match status" value="1"/>
</dbReference>
<protein>
    <recommendedName>
        <fullName evidence="8">Tryptophan--tRNA ligase</fullName>
        <ecNumber evidence="8">6.1.1.2</ecNumber>
    </recommendedName>
    <alternativeName>
        <fullName evidence="8">Tryptophanyl-tRNA synthetase</fullName>
        <shortName evidence="8">TrpRS</shortName>
    </alternativeName>
</protein>
<dbReference type="InterPro" id="IPR002306">
    <property type="entry name" value="Trp-tRNA-ligase"/>
</dbReference>
<evidence type="ECO:0000256" key="9">
    <source>
        <dbReference type="RuleBase" id="RU363036"/>
    </source>
</evidence>
<dbReference type="InterPro" id="IPR050203">
    <property type="entry name" value="Trp-tRNA_synthetase"/>
</dbReference>